<dbReference type="PANTHER" id="PTHR11102">
    <property type="entry name" value="SEL-1-LIKE PROTEIN"/>
    <property type="match status" value="1"/>
</dbReference>
<dbReference type="PANTHER" id="PTHR11102:SF147">
    <property type="entry name" value="SEL1L ADAPTOR SUBUNIT OF ERAD E3 UBIQUITIN LIGASE"/>
    <property type="match status" value="1"/>
</dbReference>
<dbReference type="EMBL" id="JAPFFF010000028">
    <property type="protein sequence ID" value="KAK8847147.1"/>
    <property type="molecule type" value="Genomic_DNA"/>
</dbReference>
<evidence type="ECO:0000256" key="4">
    <source>
        <dbReference type="PROSITE-ProRule" id="PRU10141"/>
    </source>
</evidence>
<comment type="caution">
    <text evidence="6">The sequence shown here is derived from an EMBL/GenBank/DDBJ whole genome shotgun (WGS) entry which is preliminary data.</text>
</comment>
<dbReference type="InterPro" id="IPR008271">
    <property type="entry name" value="Ser/Thr_kinase_AS"/>
</dbReference>
<dbReference type="Pfam" id="PF08238">
    <property type="entry name" value="Sel1"/>
    <property type="match status" value="17"/>
</dbReference>
<dbReference type="SMART" id="SM00220">
    <property type="entry name" value="S_TKc"/>
    <property type="match status" value="1"/>
</dbReference>
<evidence type="ECO:0000313" key="6">
    <source>
        <dbReference type="EMBL" id="KAK8847147.1"/>
    </source>
</evidence>
<dbReference type="InterPro" id="IPR017441">
    <property type="entry name" value="Protein_kinase_ATP_BS"/>
</dbReference>
<dbReference type="InterPro" id="IPR006597">
    <property type="entry name" value="Sel1-like"/>
</dbReference>
<comment type="similarity">
    <text evidence="3">Belongs to the sel-1 family.</text>
</comment>
<dbReference type="SMART" id="SM00671">
    <property type="entry name" value="SEL1"/>
    <property type="match status" value="17"/>
</dbReference>
<reference evidence="6 7" key="1">
    <citation type="submission" date="2024-04" db="EMBL/GenBank/DDBJ databases">
        <title>Tritrichomonas musculus Genome.</title>
        <authorList>
            <person name="Alves-Ferreira E."/>
            <person name="Grigg M."/>
            <person name="Lorenzi H."/>
            <person name="Galac M."/>
        </authorList>
    </citation>
    <scope>NUCLEOTIDE SEQUENCE [LARGE SCALE GENOMIC DNA]</scope>
    <source>
        <strain evidence="6 7">EAF2021</strain>
    </source>
</reference>
<dbReference type="SUPFAM" id="SSF81901">
    <property type="entry name" value="HCP-like"/>
    <property type="match status" value="4"/>
</dbReference>
<protein>
    <recommendedName>
        <fullName evidence="5">Protein kinase domain-containing protein</fullName>
    </recommendedName>
</protein>
<evidence type="ECO:0000256" key="1">
    <source>
        <dbReference type="ARBA" id="ARBA00022741"/>
    </source>
</evidence>
<dbReference type="SUPFAM" id="SSF56112">
    <property type="entry name" value="Protein kinase-like (PK-like)"/>
    <property type="match status" value="1"/>
</dbReference>
<evidence type="ECO:0000256" key="2">
    <source>
        <dbReference type="ARBA" id="ARBA00022840"/>
    </source>
</evidence>
<evidence type="ECO:0000256" key="3">
    <source>
        <dbReference type="ARBA" id="ARBA00038101"/>
    </source>
</evidence>
<name>A0ABR2HH33_9EUKA</name>
<accession>A0ABR2HH33</accession>
<feature type="binding site" evidence="4">
    <location>
        <position position="237"/>
    </location>
    <ligand>
        <name>ATP</name>
        <dbReference type="ChEBI" id="CHEBI:30616"/>
    </ligand>
</feature>
<dbReference type="CDD" id="cd00180">
    <property type="entry name" value="PKc"/>
    <property type="match status" value="1"/>
</dbReference>
<keyword evidence="1 4" id="KW-0547">Nucleotide-binding</keyword>
<gene>
    <name evidence="6" type="ORF">M9Y10_019730</name>
</gene>
<dbReference type="PROSITE" id="PS50011">
    <property type="entry name" value="PROTEIN_KINASE_DOM"/>
    <property type="match status" value="1"/>
</dbReference>
<dbReference type="Gene3D" id="1.10.510.10">
    <property type="entry name" value="Transferase(Phosphotransferase) domain 1"/>
    <property type="match status" value="1"/>
</dbReference>
<sequence>MKFEEFQRCSPKETIQIKNIYLNKILDKFSFYQLPEGDIEINNIFQKSKHEIIIIDALNTIERSTPTNIIICFDYKLLIIHLSQISLLFSFLSLNNTSKIYCISAYIKSILITFAKSNQLLLNIQDNEKEEYIFKQEINNFIKKSNIIFSNFDQSNYWKTIFRCIFGFLIQKARMNSKSDRFTNFLYFFSNKIQEEKFTEEELIELRLIGYGQSSHVLLYYSLIKEKIFAIKVIIVKNEEEKKKLFERERRNYLNIHHPLFLKYFGTTKIGSFKYCLVLEYMEGKTMDKIDFKSLSREAEIKIIFQMMLIIDYLHYHEYVYRDLKPDNFIIAENYSVYLIDLGRMRKTNENSDDQFTQLFSIYFDEKIASVDPLSQMIDISSLGKIIKTLFSTDFGIKYSEKLQKYENTKPNNNQLMISLLLDAFYSEYFSKIRAINEFYSLQTGRNIFFHNDLFFPFWFLMSEYQNNEAQLLLGYFCENCYMICKNESQNIQFYKSDSKESELGNLFNSPKIIFTKDDFNKAIYYYSLSANQNNVKAQYMLGHFYLYGNKVNHDVKKAIFYFTLAANQNHLEAQFELGRIYYSNIYIPPDIPKAIYYFKPVAEQNNPIAQCFLGVIYMTEPQFRDINKAIHYLTLSANQNCSEAQYLLAALYEEGKYVSRNINKAISYYEKSAKQNNSIALNSLGIIYKEGFFVKQDIEKAIYYFLQAAKLGNKDTFFNLAQIYTEGKYVKYDINKGIHYYTLAAEQGLKKAQFSLGIIYHEGKYVKRDIQKAIYYYTLAAKQNDVKSLYNLGYIYYEGIHVPRDFNKSIYYLQLAADQKYVKSYNLLAGIFYYGNYIAKDINKAINYLTLAAQQNDSNAQYNLGIIYYNDENVPHDIKKSIYYLQLSASQKNKEALFTLGEIYEKGKYVNRDIKKALYFYQSSANQYYPRALLSIGYIYLSGMYVPIDINKAIYYYQLAANQNNRIAMFNLGQIHYIDSYGKKDVKKAIYYYKMSAEKGDILSNFKIGFIYHEGKYVERDVMKAIHYYKNASSFNCQYAKNNLGILYEFGFGNEIPKKTGLAIEYFNEAIKQKNDPIAMFNLAQFYLFKDNTNNNNLDKSIELLIKSSIQGFKNSKYLLSFVLLSKYNNDIVKLKNEIIKYTNETSKLPFEICKIISELNLSLYYDLLIQKYREVYYLYDANFNIFLGSEIIGQKKIETPNTNTNIIEINDLFYEGLGLFTKPETL</sequence>
<dbReference type="Pfam" id="PF00069">
    <property type="entry name" value="Pkinase"/>
    <property type="match status" value="1"/>
</dbReference>
<proteinExistence type="inferred from homology"/>
<keyword evidence="2 4" id="KW-0067">ATP-binding</keyword>
<evidence type="ECO:0000313" key="7">
    <source>
        <dbReference type="Proteomes" id="UP001470230"/>
    </source>
</evidence>
<dbReference type="PROSITE" id="PS00107">
    <property type="entry name" value="PROTEIN_KINASE_ATP"/>
    <property type="match status" value="1"/>
</dbReference>
<dbReference type="Gene3D" id="1.25.40.10">
    <property type="entry name" value="Tetratricopeptide repeat domain"/>
    <property type="match status" value="4"/>
</dbReference>
<dbReference type="Proteomes" id="UP001470230">
    <property type="component" value="Unassembled WGS sequence"/>
</dbReference>
<keyword evidence="7" id="KW-1185">Reference proteome</keyword>
<evidence type="ECO:0000259" key="5">
    <source>
        <dbReference type="PROSITE" id="PS50011"/>
    </source>
</evidence>
<dbReference type="InterPro" id="IPR011009">
    <property type="entry name" value="Kinase-like_dom_sf"/>
</dbReference>
<feature type="domain" description="Protein kinase" evidence="5">
    <location>
        <begin position="203"/>
        <end position="450"/>
    </location>
</feature>
<organism evidence="6 7">
    <name type="scientific">Tritrichomonas musculus</name>
    <dbReference type="NCBI Taxonomy" id="1915356"/>
    <lineage>
        <taxon>Eukaryota</taxon>
        <taxon>Metamonada</taxon>
        <taxon>Parabasalia</taxon>
        <taxon>Tritrichomonadida</taxon>
        <taxon>Tritrichomonadidae</taxon>
        <taxon>Tritrichomonas</taxon>
    </lineage>
</organism>
<dbReference type="InterPro" id="IPR050767">
    <property type="entry name" value="Sel1_AlgK"/>
</dbReference>
<dbReference type="PROSITE" id="PS00108">
    <property type="entry name" value="PROTEIN_KINASE_ST"/>
    <property type="match status" value="1"/>
</dbReference>
<dbReference type="InterPro" id="IPR011990">
    <property type="entry name" value="TPR-like_helical_dom_sf"/>
</dbReference>
<dbReference type="InterPro" id="IPR000719">
    <property type="entry name" value="Prot_kinase_dom"/>
</dbReference>